<keyword evidence="3" id="KW-1185">Reference proteome</keyword>
<dbReference type="RefSeq" id="WP_386801207.1">
    <property type="nucleotide sequence ID" value="NZ_JBHTMU010000002.1"/>
</dbReference>
<dbReference type="SUPFAM" id="SSF52821">
    <property type="entry name" value="Rhodanese/Cell cycle control phosphatase"/>
    <property type="match status" value="1"/>
</dbReference>
<dbReference type="InterPro" id="IPR036873">
    <property type="entry name" value="Rhodanese-like_dom_sf"/>
</dbReference>
<feature type="domain" description="Rhodanese" evidence="1">
    <location>
        <begin position="14"/>
        <end position="109"/>
    </location>
</feature>
<dbReference type="Pfam" id="PF00581">
    <property type="entry name" value="Rhodanese"/>
    <property type="match status" value="1"/>
</dbReference>
<protein>
    <submittedName>
        <fullName evidence="2">Rhodanese-like domain-containing protein</fullName>
    </submittedName>
</protein>
<reference evidence="3" key="1">
    <citation type="journal article" date="2019" name="Int. J. Syst. Evol. Microbiol.">
        <title>The Global Catalogue of Microorganisms (GCM) 10K type strain sequencing project: providing services to taxonomists for standard genome sequencing and annotation.</title>
        <authorList>
            <consortium name="The Broad Institute Genomics Platform"/>
            <consortium name="The Broad Institute Genome Sequencing Center for Infectious Disease"/>
            <person name="Wu L."/>
            <person name="Ma J."/>
        </authorList>
    </citation>
    <scope>NUCLEOTIDE SEQUENCE [LARGE SCALE GENOMIC DNA]</scope>
    <source>
        <strain evidence="3">CCUG 62953</strain>
    </source>
</reference>
<evidence type="ECO:0000259" key="1">
    <source>
        <dbReference type="SMART" id="SM00450"/>
    </source>
</evidence>
<accession>A0ABW3ZEQ3</accession>
<evidence type="ECO:0000313" key="3">
    <source>
        <dbReference type="Proteomes" id="UP001597135"/>
    </source>
</evidence>
<dbReference type="Gene3D" id="3.40.250.10">
    <property type="entry name" value="Rhodanese-like domain"/>
    <property type="match status" value="1"/>
</dbReference>
<evidence type="ECO:0000313" key="2">
    <source>
        <dbReference type="EMBL" id="MFD1341147.1"/>
    </source>
</evidence>
<dbReference type="EMBL" id="JBHTMU010000002">
    <property type="protein sequence ID" value="MFD1341147.1"/>
    <property type="molecule type" value="Genomic_DNA"/>
</dbReference>
<dbReference type="CDD" id="cd00158">
    <property type="entry name" value="RHOD"/>
    <property type="match status" value="1"/>
</dbReference>
<dbReference type="PANTHER" id="PTHR44086:SF10">
    <property type="entry name" value="THIOSULFATE SULFURTRANSFERASE_RHODANESE-LIKE DOMAIN-CONTAINING PROTEIN 3"/>
    <property type="match status" value="1"/>
</dbReference>
<dbReference type="InterPro" id="IPR001763">
    <property type="entry name" value="Rhodanese-like_dom"/>
</dbReference>
<name>A0ABW3ZEQ3_9RHOB</name>
<organism evidence="2 3">
    <name type="scientific">Litorisediminicola beolgyonensis</name>
    <dbReference type="NCBI Taxonomy" id="1173614"/>
    <lineage>
        <taxon>Bacteria</taxon>
        <taxon>Pseudomonadati</taxon>
        <taxon>Pseudomonadota</taxon>
        <taxon>Alphaproteobacteria</taxon>
        <taxon>Rhodobacterales</taxon>
        <taxon>Paracoccaceae</taxon>
        <taxon>Litorisediminicola</taxon>
    </lineage>
</organism>
<proteinExistence type="predicted"/>
<dbReference type="SMART" id="SM00450">
    <property type="entry name" value="RHOD"/>
    <property type="match status" value="1"/>
</dbReference>
<comment type="caution">
    <text evidence="2">The sequence shown here is derived from an EMBL/GenBank/DDBJ whole genome shotgun (WGS) entry which is preliminary data.</text>
</comment>
<gene>
    <name evidence="2" type="ORF">ACFQ4E_01820</name>
</gene>
<dbReference type="Proteomes" id="UP001597135">
    <property type="component" value="Unassembled WGS sequence"/>
</dbReference>
<dbReference type="PANTHER" id="PTHR44086">
    <property type="entry name" value="THIOSULFATE SULFURTRANSFERASE RDL2, MITOCHONDRIAL-RELATED"/>
    <property type="match status" value="1"/>
</dbReference>
<sequence length="125" mass="13603">MKTVDVNGKTFERWSVDEVASALEANEIVLIDVRMPLEYGFEAIPGALNMPLAFFDPKKLPTQDGKRIVLHCAGGLRSEKMAKLALEAGFDVIADLDGGFGAWKEAKKTYRATDMATGAPKIVSE</sequence>